<evidence type="ECO:0000313" key="2">
    <source>
        <dbReference type="EMBL" id="EEA26477.1"/>
    </source>
</evidence>
<dbReference type="Proteomes" id="UP000001294">
    <property type="component" value="Unassembled WGS sequence"/>
</dbReference>
<organism evidence="2 3">
    <name type="scientific">Talaromyces marneffei (strain ATCC 18224 / CBS 334.59 / QM 7333)</name>
    <name type="common">Penicillium marneffei</name>
    <dbReference type="NCBI Taxonomy" id="441960"/>
    <lineage>
        <taxon>Eukaryota</taxon>
        <taxon>Fungi</taxon>
        <taxon>Dikarya</taxon>
        <taxon>Ascomycota</taxon>
        <taxon>Pezizomycotina</taxon>
        <taxon>Eurotiomycetes</taxon>
        <taxon>Eurotiomycetidae</taxon>
        <taxon>Eurotiales</taxon>
        <taxon>Trichocomaceae</taxon>
        <taxon>Talaromyces</taxon>
        <taxon>Talaromyces sect. Talaromyces</taxon>
    </lineage>
</organism>
<evidence type="ECO:0000256" key="1">
    <source>
        <dbReference type="SAM" id="Phobius"/>
    </source>
</evidence>
<dbReference type="AlphaFoldDB" id="B6QBN6"/>
<keyword evidence="1" id="KW-1133">Transmembrane helix</keyword>
<keyword evidence="1" id="KW-0812">Transmembrane</keyword>
<gene>
    <name evidence="2" type="ORF">PMAA_075460</name>
</gene>
<dbReference type="EMBL" id="DS995900">
    <property type="protein sequence ID" value="EEA26477.1"/>
    <property type="molecule type" value="Genomic_DNA"/>
</dbReference>
<protein>
    <submittedName>
        <fullName evidence="2">Uncharacterized protein</fullName>
    </submittedName>
</protein>
<dbReference type="OrthoDB" id="4227068at2759"/>
<dbReference type="HOGENOM" id="CLU_1511098_0_0_1"/>
<accession>B6QBN6</accession>
<dbReference type="VEuPathDB" id="FungiDB:PMAA_075460"/>
<keyword evidence="3" id="KW-1185">Reference proteome</keyword>
<proteinExistence type="predicted"/>
<reference evidence="3" key="1">
    <citation type="journal article" date="2015" name="Genome Announc.">
        <title>Genome sequence of the AIDS-associated pathogen Penicillium marneffei (ATCC18224) and its near taxonomic relative Talaromyces stipitatus (ATCC10500).</title>
        <authorList>
            <person name="Nierman W.C."/>
            <person name="Fedorova-Abrams N.D."/>
            <person name="Andrianopoulos A."/>
        </authorList>
    </citation>
    <scope>NUCLEOTIDE SEQUENCE [LARGE SCALE GENOMIC DNA]</scope>
    <source>
        <strain evidence="3">ATCC 18224 / CBS 334.59 / QM 7333</strain>
    </source>
</reference>
<sequence length="178" mass="20331">MTKGELYTPLSQIDHESPQYTNYDGNSKDGPTYSIQGKRLSICFYIVTTVLILSNVIWSGIFLSRDGVSSACTLHEEKTQSKDQEPPLDYAAAPVIPVQYKPFFWNTMYSSEDQTVQDEMWESIVWTHGLIAVDQEWAKSQNWPETMARPNNGSQAVYLLEAYHESLQQHCQSTKHDT</sequence>
<name>B6QBN6_TALMQ</name>
<feature type="transmembrane region" description="Helical" evidence="1">
    <location>
        <begin position="42"/>
        <end position="63"/>
    </location>
</feature>
<evidence type="ECO:0000313" key="3">
    <source>
        <dbReference type="Proteomes" id="UP000001294"/>
    </source>
</evidence>
<keyword evidence="1" id="KW-0472">Membrane</keyword>